<dbReference type="InterPro" id="IPR027417">
    <property type="entry name" value="P-loop_NTPase"/>
</dbReference>
<protein>
    <recommendedName>
        <fullName evidence="1">AAA domain-containing protein</fullName>
    </recommendedName>
</protein>
<dbReference type="STRING" id="758847.LSS_20441"/>
<dbReference type="RefSeq" id="WP_004463293.1">
    <property type="nucleotide sequence ID" value="NZ_CP006695.1"/>
</dbReference>
<name>K8XVD3_9LEPT</name>
<accession>K8XVD3</accession>
<dbReference type="EMBL" id="CP006695">
    <property type="protein sequence ID" value="EKT84886.1"/>
    <property type="molecule type" value="Genomic_DNA"/>
</dbReference>
<dbReference type="InterPro" id="IPR050678">
    <property type="entry name" value="DNA_Partitioning_ATPase"/>
</dbReference>
<evidence type="ECO:0000259" key="1">
    <source>
        <dbReference type="Pfam" id="PF13614"/>
    </source>
</evidence>
<evidence type="ECO:0000313" key="2">
    <source>
        <dbReference type="EMBL" id="EKT84886.1"/>
    </source>
</evidence>
<proteinExistence type="predicted"/>
<dbReference type="PANTHER" id="PTHR13696">
    <property type="entry name" value="P-LOOP CONTAINING NUCLEOSIDE TRIPHOSPHATE HYDROLASE"/>
    <property type="match status" value="1"/>
</dbReference>
<dbReference type="InterPro" id="IPR025669">
    <property type="entry name" value="AAA_dom"/>
</dbReference>
<feature type="domain" description="AAA" evidence="1">
    <location>
        <begin position="45"/>
        <end position="211"/>
    </location>
</feature>
<sequence length="308" mass="35610">MVGKNSKHTSYSENLTQERIFTTKTKLVNRFDSSGKISKTTNRVILISEKGGMGRTVLSVLLSLEAEKEGLRVLLIDAGQTPYASMSIFNDYGKYNQFYGDESKRYDEVIRIDDFIENTKFSNLNVLPLGIYGRLFHYQMLDKKMQMIKRLNEIILNYDLVFMDTDRAASEARTLSLLLSNYALIPMEPGRWAIDSLRGVFYSIKNANQEKEILIETGKFSKTQIAGILLNKFKISSKSERTYAHILQKRFPKLLMKNHLCDDPKYFKMSDDSSVIPKKDSIMSFQITQTYRELMNNIQYVNNITVMR</sequence>
<dbReference type="GeneID" id="29740109"/>
<dbReference type="Gene3D" id="3.40.50.300">
    <property type="entry name" value="P-loop containing nucleotide triphosphate hydrolases"/>
    <property type="match status" value="1"/>
</dbReference>
<dbReference type="Pfam" id="PF13614">
    <property type="entry name" value="AAA_31"/>
    <property type="match status" value="1"/>
</dbReference>
<dbReference type="SUPFAM" id="SSF52540">
    <property type="entry name" value="P-loop containing nucleoside triphosphate hydrolases"/>
    <property type="match status" value="1"/>
</dbReference>
<reference evidence="2 3" key="2">
    <citation type="journal article" date="2014" name="Emerg. Microbes Infect.">
        <title>Potential impact on kidney infection: a whole-genome analysis of Leptospira santarosai serovar Shermani.</title>
        <authorList>
            <person name="Chou L.F."/>
            <person name="Chen T.W."/>
            <person name="Ko Y.C."/>
            <person name="Pan M.J."/>
            <person name="Tian Y.C."/>
            <person name="Chiu C.H."/>
            <person name="Tang P."/>
            <person name="Hung C.C."/>
            <person name="Yang C.W."/>
        </authorList>
    </citation>
    <scope>NUCLEOTIDE SEQUENCE</scope>
    <source>
        <strain evidence="2 3">LT 821</strain>
    </source>
</reference>
<dbReference type="Proteomes" id="UP000035800">
    <property type="component" value="Chromosome II"/>
</dbReference>
<evidence type="ECO:0000313" key="3">
    <source>
        <dbReference type="Proteomes" id="UP000035800"/>
    </source>
</evidence>
<dbReference type="PATRIC" id="fig|758847.3.peg.4239"/>
<dbReference type="PANTHER" id="PTHR13696:SF99">
    <property type="entry name" value="COBYRINIC ACID AC-DIAMIDE SYNTHASE"/>
    <property type="match status" value="1"/>
</dbReference>
<dbReference type="AlphaFoldDB" id="K8XVD3"/>
<organism evidence="2 3">
    <name type="scientific">Leptospira santarosai serovar Shermani str. LT 821</name>
    <dbReference type="NCBI Taxonomy" id="758847"/>
    <lineage>
        <taxon>Bacteria</taxon>
        <taxon>Pseudomonadati</taxon>
        <taxon>Spirochaetota</taxon>
        <taxon>Spirochaetia</taxon>
        <taxon>Leptospirales</taxon>
        <taxon>Leptospiraceae</taxon>
        <taxon>Leptospira</taxon>
    </lineage>
</organism>
<gene>
    <name evidence="2" type="ORF">LSS_20441</name>
</gene>
<dbReference type="KEGG" id="lst:LSS_20441"/>
<reference evidence="2 3" key="1">
    <citation type="journal article" date="2012" name="Gene">
        <title>Sequence of Leptospira santarosai serovar Shermani genome and prediction of virulence-associated genes.</title>
        <authorList>
            <person name="Chou L.F."/>
            <person name="Chen Y.T."/>
            <person name="Lu C.W."/>
            <person name="Ko Y.C."/>
            <person name="Tang C.Y."/>
            <person name="Pan M.J."/>
            <person name="Tian Y.C."/>
            <person name="Chiu C.H."/>
            <person name="Hung C.C."/>
            <person name="Yang C.W."/>
        </authorList>
    </citation>
    <scope>NUCLEOTIDE SEQUENCE [LARGE SCALE GENOMIC DNA]</scope>
    <source>
        <strain evidence="2">LT 821</strain>
    </source>
</reference>